<evidence type="ECO:0000256" key="6">
    <source>
        <dbReference type="SAM" id="Phobius"/>
    </source>
</evidence>
<dbReference type="GO" id="GO:0005886">
    <property type="term" value="C:plasma membrane"/>
    <property type="evidence" value="ECO:0007669"/>
    <property type="project" value="TreeGrafter"/>
</dbReference>
<name>A0A2J5I851_9EURO</name>
<evidence type="ECO:0000256" key="5">
    <source>
        <dbReference type="ARBA" id="ARBA00023136"/>
    </source>
</evidence>
<organism evidence="7 8">
    <name type="scientific">Aspergillus taichungensis</name>
    <dbReference type="NCBI Taxonomy" id="482145"/>
    <lineage>
        <taxon>Eukaryota</taxon>
        <taxon>Fungi</taxon>
        <taxon>Dikarya</taxon>
        <taxon>Ascomycota</taxon>
        <taxon>Pezizomycotina</taxon>
        <taxon>Eurotiomycetes</taxon>
        <taxon>Eurotiomycetidae</taxon>
        <taxon>Eurotiales</taxon>
        <taxon>Aspergillaceae</taxon>
        <taxon>Aspergillus</taxon>
        <taxon>Aspergillus subgen. Circumdati</taxon>
    </lineage>
</organism>
<evidence type="ECO:0000256" key="2">
    <source>
        <dbReference type="ARBA" id="ARBA00009765"/>
    </source>
</evidence>
<dbReference type="GO" id="GO:0015095">
    <property type="term" value="F:magnesium ion transmembrane transporter activity"/>
    <property type="evidence" value="ECO:0007669"/>
    <property type="project" value="InterPro"/>
</dbReference>
<protein>
    <submittedName>
        <fullName evidence="7">Mg2+ transporter protein</fullName>
    </submittedName>
</protein>
<sequence>MKADADRSSRPITIGDTCEIARSRLNPLAMGLLAPFRDNHPERQAGVEEKATVVEQPTRYSFFTTRLESPLYAGSIHELASTYTPFETLLDTGEHSGLWWLDVASPADGDIESLSRAFDIHPLTTEDIKICESREKIELFGPYYFLSLRPPQVQMDTASGVRTSSLNVYALVFRGGVITFTFGDCPHPAHVRCRIREHRSHLALTSDWICYALIDDIVDGFAPFIDRIESGVETMEDSVSITRPDDIGLALQNIYHCRKEVTRIRQLLHDKTDVIRSFARHCDSFGAASTQVALYLSDIQDHVLTMMANLANAEQMLSRSQSKYLSQLSFDSTRMRNSIVAALSRLTVVASCIVPMQFITGLMGMNVHIPGQDADGLNWWLGILGLILGLIALLLVIAKKTRFL</sequence>
<accession>A0A2J5I851</accession>
<dbReference type="AlphaFoldDB" id="A0A2J5I851"/>
<keyword evidence="4 6" id="KW-1133">Transmembrane helix</keyword>
<reference evidence="8" key="1">
    <citation type="submission" date="2017-12" db="EMBL/GenBank/DDBJ databases">
        <authorList>
            <consortium name="DOE Joint Genome Institute"/>
            <person name="Mondo S.J."/>
            <person name="Kjaerbolling I."/>
            <person name="Vesth T.C."/>
            <person name="Frisvad J.C."/>
            <person name="Nybo J.L."/>
            <person name="Theobald S."/>
            <person name="Kuo A."/>
            <person name="Bowyer P."/>
            <person name="Matsuda Y."/>
            <person name="Lyhne E.K."/>
            <person name="Kogle M.E."/>
            <person name="Clum A."/>
            <person name="Lipzen A."/>
            <person name="Salamov A."/>
            <person name="Ngan C.Y."/>
            <person name="Daum C."/>
            <person name="Chiniquy J."/>
            <person name="Barry K."/>
            <person name="LaButti K."/>
            <person name="Haridas S."/>
            <person name="Simmons B.A."/>
            <person name="Magnuson J.K."/>
            <person name="Mortensen U.H."/>
            <person name="Larsen T.O."/>
            <person name="Grigoriev I.V."/>
            <person name="Baker S.E."/>
            <person name="Andersen M.R."/>
            <person name="Nordberg H.P."/>
            <person name="Cantor M.N."/>
            <person name="Hua S.X."/>
        </authorList>
    </citation>
    <scope>NUCLEOTIDE SEQUENCE [LARGE SCALE GENOMIC DNA]</scope>
    <source>
        <strain evidence="8">IBT 19404</strain>
    </source>
</reference>
<dbReference type="InterPro" id="IPR044089">
    <property type="entry name" value="Alr1-like"/>
</dbReference>
<evidence type="ECO:0000256" key="4">
    <source>
        <dbReference type="ARBA" id="ARBA00022989"/>
    </source>
</evidence>
<dbReference type="Gene3D" id="1.20.58.340">
    <property type="entry name" value="Magnesium transport protein CorA, transmembrane region"/>
    <property type="match status" value="2"/>
</dbReference>
<dbReference type="SUPFAM" id="SSF143865">
    <property type="entry name" value="CorA soluble domain-like"/>
    <property type="match status" value="1"/>
</dbReference>
<keyword evidence="3 6" id="KW-0812">Transmembrane</keyword>
<keyword evidence="5 6" id="KW-0472">Membrane</keyword>
<dbReference type="InterPro" id="IPR045861">
    <property type="entry name" value="CorA_cytoplasmic_dom"/>
</dbReference>
<feature type="transmembrane region" description="Helical" evidence="6">
    <location>
        <begin position="339"/>
        <end position="359"/>
    </location>
</feature>
<dbReference type="PANTHER" id="PTHR21535">
    <property type="entry name" value="MAGNESIUM AND COBALT TRANSPORT PROTEIN/MITOCHONDRIAL IMPORT INNER MEMBRANE TRANSLOCASE SUBUNIT TIM8"/>
    <property type="match status" value="1"/>
</dbReference>
<evidence type="ECO:0000256" key="3">
    <source>
        <dbReference type="ARBA" id="ARBA00022692"/>
    </source>
</evidence>
<evidence type="ECO:0000313" key="7">
    <source>
        <dbReference type="EMBL" id="PLN86182.1"/>
    </source>
</evidence>
<dbReference type="Pfam" id="PF01544">
    <property type="entry name" value="CorA"/>
    <property type="match status" value="1"/>
</dbReference>
<dbReference type="CDD" id="cd12829">
    <property type="entry name" value="Alr1p-like"/>
    <property type="match status" value="1"/>
</dbReference>
<keyword evidence="8" id="KW-1185">Reference proteome</keyword>
<feature type="transmembrane region" description="Helical" evidence="6">
    <location>
        <begin position="379"/>
        <end position="398"/>
    </location>
</feature>
<dbReference type="EMBL" id="KZ559500">
    <property type="protein sequence ID" value="PLN86182.1"/>
    <property type="molecule type" value="Genomic_DNA"/>
</dbReference>
<proteinExistence type="inferred from homology"/>
<dbReference type="PANTHER" id="PTHR21535:SF94">
    <property type="entry name" value="CORA FAMILY METAL ION TRANSPORTER (EUROFUNG)"/>
    <property type="match status" value="1"/>
</dbReference>
<dbReference type="Gene3D" id="3.30.460.20">
    <property type="entry name" value="CorA soluble domain-like"/>
    <property type="match status" value="1"/>
</dbReference>
<comment type="similarity">
    <text evidence="2">Belongs to the CorA metal ion transporter (MIT) (TC 1.A.35) family.</text>
</comment>
<dbReference type="GO" id="GO:0010961">
    <property type="term" value="P:intracellular magnesium ion homeostasis"/>
    <property type="evidence" value="ECO:0007669"/>
    <property type="project" value="TreeGrafter"/>
</dbReference>
<dbReference type="FunFam" id="1.20.58.340:FF:000027">
    <property type="entry name" value="CorA family metal ion transporter (Eurofung)"/>
    <property type="match status" value="1"/>
</dbReference>
<dbReference type="OrthoDB" id="29879at2759"/>
<dbReference type="InterPro" id="IPR045863">
    <property type="entry name" value="CorA_TM1_TM2"/>
</dbReference>
<evidence type="ECO:0000313" key="8">
    <source>
        <dbReference type="Proteomes" id="UP000235023"/>
    </source>
</evidence>
<dbReference type="SUPFAM" id="SSF144083">
    <property type="entry name" value="Magnesium transport protein CorA, transmembrane region"/>
    <property type="match status" value="1"/>
</dbReference>
<comment type="subcellular location">
    <subcellularLocation>
        <location evidence="1">Membrane</location>
        <topology evidence="1">Multi-pass membrane protein</topology>
    </subcellularLocation>
</comment>
<dbReference type="InterPro" id="IPR002523">
    <property type="entry name" value="MgTranspt_CorA/ZnTranspt_ZntB"/>
</dbReference>
<gene>
    <name evidence="7" type="ORF">BDW42DRAFT_190379</name>
</gene>
<dbReference type="Proteomes" id="UP000235023">
    <property type="component" value="Unassembled WGS sequence"/>
</dbReference>
<evidence type="ECO:0000256" key="1">
    <source>
        <dbReference type="ARBA" id="ARBA00004141"/>
    </source>
</evidence>